<sequence length="91" mass="10278">TNEPMNWDKSRKKSSPKNLQRLSNQNAFTVLAALICFILVFYAFSNKFVTISAQQAFTEKQAIHIALMVVERESGISACERVETLLKSILV</sequence>
<gene>
    <name evidence="2" type="ORF">PMAYCL1PPCAC_32960</name>
</gene>
<reference evidence="3" key="1">
    <citation type="submission" date="2022-10" db="EMBL/GenBank/DDBJ databases">
        <title>Genome assembly of Pristionchus species.</title>
        <authorList>
            <person name="Yoshida K."/>
            <person name="Sommer R.J."/>
        </authorList>
    </citation>
    <scope>NUCLEOTIDE SEQUENCE [LARGE SCALE GENOMIC DNA]</scope>
    <source>
        <strain evidence="3">RS5460</strain>
    </source>
</reference>
<accession>A0AAN5DH67</accession>
<feature type="non-terminal residue" evidence="2">
    <location>
        <position position="1"/>
    </location>
</feature>
<protein>
    <submittedName>
        <fullName evidence="2">Uncharacterized protein</fullName>
    </submittedName>
</protein>
<feature type="transmembrane region" description="Helical" evidence="1">
    <location>
        <begin position="27"/>
        <end position="44"/>
    </location>
</feature>
<feature type="non-terminal residue" evidence="2">
    <location>
        <position position="91"/>
    </location>
</feature>
<evidence type="ECO:0000313" key="2">
    <source>
        <dbReference type="EMBL" id="GMR62765.1"/>
    </source>
</evidence>
<keyword evidence="1" id="KW-0812">Transmembrane</keyword>
<proteinExistence type="predicted"/>
<name>A0AAN5DH67_9BILA</name>
<comment type="caution">
    <text evidence="2">The sequence shown here is derived from an EMBL/GenBank/DDBJ whole genome shotgun (WGS) entry which is preliminary data.</text>
</comment>
<dbReference type="EMBL" id="BTRK01000006">
    <property type="protein sequence ID" value="GMR62765.1"/>
    <property type="molecule type" value="Genomic_DNA"/>
</dbReference>
<dbReference type="Proteomes" id="UP001328107">
    <property type="component" value="Unassembled WGS sequence"/>
</dbReference>
<evidence type="ECO:0000313" key="3">
    <source>
        <dbReference type="Proteomes" id="UP001328107"/>
    </source>
</evidence>
<evidence type="ECO:0000256" key="1">
    <source>
        <dbReference type="SAM" id="Phobius"/>
    </source>
</evidence>
<dbReference type="AlphaFoldDB" id="A0AAN5DH67"/>
<keyword evidence="1" id="KW-1133">Transmembrane helix</keyword>
<organism evidence="2 3">
    <name type="scientific">Pristionchus mayeri</name>
    <dbReference type="NCBI Taxonomy" id="1317129"/>
    <lineage>
        <taxon>Eukaryota</taxon>
        <taxon>Metazoa</taxon>
        <taxon>Ecdysozoa</taxon>
        <taxon>Nematoda</taxon>
        <taxon>Chromadorea</taxon>
        <taxon>Rhabditida</taxon>
        <taxon>Rhabditina</taxon>
        <taxon>Diplogasteromorpha</taxon>
        <taxon>Diplogasteroidea</taxon>
        <taxon>Neodiplogasteridae</taxon>
        <taxon>Pristionchus</taxon>
    </lineage>
</organism>
<keyword evidence="1" id="KW-0472">Membrane</keyword>
<keyword evidence="3" id="KW-1185">Reference proteome</keyword>